<evidence type="ECO:0000256" key="2">
    <source>
        <dbReference type="SAM" id="MobiDB-lite"/>
    </source>
</evidence>
<protein>
    <recommendedName>
        <fullName evidence="3">Thiamine pyrophosphate enzyme TPP-binding domain-containing protein</fullName>
    </recommendedName>
</protein>
<dbReference type="InterPro" id="IPR051457">
    <property type="entry name" value="2-oxoacid:Fd_oxidoreductase"/>
</dbReference>
<dbReference type="InterPro" id="IPR011766">
    <property type="entry name" value="TPP_enzyme_TPP-bd"/>
</dbReference>
<dbReference type="EMBL" id="VSSQ01000006">
    <property type="protein sequence ID" value="MPL58058.1"/>
    <property type="molecule type" value="Genomic_DNA"/>
</dbReference>
<dbReference type="GO" id="GO:0045333">
    <property type="term" value="P:cellular respiration"/>
    <property type="evidence" value="ECO:0007669"/>
    <property type="project" value="UniProtKB-ARBA"/>
</dbReference>
<evidence type="ECO:0000256" key="1">
    <source>
        <dbReference type="ARBA" id="ARBA00023002"/>
    </source>
</evidence>
<feature type="compositionally biased region" description="Basic and acidic residues" evidence="2">
    <location>
        <begin position="9"/>
        <end position="26"/>
    </location>
</feature>
<sequence>MVTINSNKESNKELNKKSINDLDNKQNSKNKIIKNNQNPFMKYLRKDRLPNIFCAGCGNGIAMNTFFKGIESAKIDFETVCLVSGIGCSSRIPGYVNCDSLHTTHGRAITFATGLKVGNPDLNVVVFTGDGDAASIGGNHLIHGARKNINITVICVNNNIYGMTGGQISPTSPEGSFGTTAPYGSRDKPFNLAELVTAAGATYVSRWTTAHPLQLSNSIKKALLNPGFSFVEIVSQCPTYYGRKNKLRTPVDMINAFKENSINIRKANKMSYDELQGKIIVGEFVNNTRKELTENVCDLSVEQCGRNLAIKSAYIDEFDD</sequence>
<evidence type="ECO:0000313" key="4">
    <source>
        <dbReference type="EMBL" id="MPL58058.1"/>
    </source>
</evidence>
<keyword evidence="1" id="KW-0560">Oxidoreductase</keyword>
<dbReference type="PANTHER" id="PTHR48084:SF1">
    <property type="entry name" value="2-OXOGLUTARATE SYNTHASE SUBUNIT KORB"/>
    <property type="match status" value="1"/>
</dbReference>
<proteinExistence type="predicted"/>
<dbReference type="Pfam" id="PF02775">
    <property type="entry name" value="TPP_enzyme_C"/>
    <property type="match status" value="1"/>
</dbReference>
<dbReference type="GO" id="GO:0030976">
    <property type="term" value="F:thiamine pyrophosphate binding"/>
    <property type="evidence" value="ECO:0007669"/>
    <property type="project" value="InterPro"/>
</dbReference>
<dbReference type="Gene3D" id="3.40.50.970">
    <property type="match status" value="1"/>
</dbReference>
<accession>A0A644STN9</accession>
<name>A0A644STN9_9ZZZZ</name>
<dbReference type="InterPro" id="IPR029061">
    <property type="entry name" value="THDP-binding"/>
</dbReference>
<feature type="region of interest" description="Disordered" evidence="2">
    <location>
        <begin position="1"/>
        <end position="28"/>
    </location>
</feature>
<dbReference type="SUPFAM" id="SSF52518">
    <property type="entry name" value="Thiamin diphosphate-binding fold (THDP-binding)"/>
    <property type="match status" value="1"/>
</dbReference>
<comment type="caution">
    <text evidence="4">The sequence shown here is derived from an EMBL/GenBank/DDBJ whole genome shotgun (WGS) entry which is preliminary data.</text>
</comment>
<evidence type="ECO:0000259" key="3">
    <source>
        <dbReference type="Pfam" id="PF02775"/>
    </source>
</evidence>
<dbReference type="GO" id="GO:0016625">
    <property type="term" value="F:oxidoreductase activity, acting on the aldehyde or oxo group of donors, iron-sulfur protein as acceptor"/>
    <property type="evidence" value="ECO:0007669"/>
    <property type="project" value="UniProtKB-ARBA"/>
</dbReference>
<reference evidence="4" key="1">
    <citation type="submission" date="2019-08" db="EMBL/GenBank/DDBJ databases">
        <authorList>
            <person name="Kucharzyk K."/>
            <person name="Murdoch R.W."/>
            <person name="Higgins S."/>
            <person name="Loffler F."/>
        </authorList>
    </citation>
    <scope>NUCLEOTIDE SEQUENCE</scope>
</reference>
<dbReference type="AlphaFoldDB" id="A0A644STN9"/>
<organism evidence="4">
    <name type="scientific">bioreactor metagenome</name>
    <dbReference type="NCBI Taxonomy" id="1076179"/>
    <lineage>
        <taxon>unclassified sequences</taxon>
        <taxon>metagenomes</taxon>
        <taxon>ecological metagenomes</taxon>
    </lineage>
</organism>
<feature type="domain" description="Thiamine pyrophosphate enzyme TPP-binding" evidence="3">
    <location>
        <begin position="86"/>
        <end position="233"/>
    </location>
</feature>
<gene>
    <name evidence="4" type="ORF">SDC9_03589</name>
</gene>
<dbReference type="PANTHER" id="PTHR48084">
    <property type="entry name" value="2-OXOGLUTARATE OXIDOREDUCTASE SUBUNIT KORB-RELATED"/>
    <property type="match status" value="1"/>
</dbReference>
<dbReference type="CDD" id="cd03375">
    <property type="entry name" value="TPP_OGFOR"/>
    <property type="match status" value="1"/>
</dbReference>